<keyword evidence="3" id="KW-1185">Reference proteome</keyword>
<evidence type="ECO:0000313" key="3">
    <source>
        <dbReference type="Proteomes" id="UP000691718"/>
    </source>
</evidence>
<dbReference type="GO" id="GO:0015074">
    <property type="term" value="P:DNA integration"/>
    <property type="evidence" value="ECO:0007669"/>
    <property type="project" value="InterPro"/>
</dbReference>
<dbReference type="InterPro" id="IPR050951">
    <property type="entry name" value="Retrovirus_Pol_polyprotein"/>
</dbReference>
<comment type="caution">
    <text evidence="2">The sequence shown here is derived from an EMBL/GenBank/DDBJ whole genome shotgun (WGS) entry which is preliminary data.</text>
</comment>
<evidence type="ECO:0000259" key="1">
    <source>
        <dbReference type="PROSITE" id="PS50994"/>
    </source>
</evidence>
<evidence type="ECO:0000313" key="2">
    <source>
        <dbReference type="EMBL" id="CAG5010392.1"/>
    </source>
</evidence>
<dbReference type="EMBL" id="CAJQZP010001030">
    <property type="protein sequence ID" value="CAG5010392.1"/>
    <property type="molecule type" value="Genomic_DNA"/>
</dbReference>
<dbReference type="PANTHER" id="PTHR37984:SF5">
    <property type="entry name" value="PROTEIN NYNRIN-LIKE"/>
    <property type="match status" value="1"/>
</dbReference>
<protein>
    <submittedName>
        <fullName evidence="2">(apollo) hypothetical protein</fullName>
    </submittedName>
</protein>
<dbReference type="InterPro" id="IPR001584">
    <property type="entry name" value="Integrase_cat-core"/>
</dbReference>
<dbReference type="OrthoDB" id="2499658at2759"/>
<name>A0A8S3XBQ0_PARAO</name>
<dbReference type="Proteomes" id="UP000691718">
    <property type="component" value="Unassembled WGS sequence"/>
</dbReference>
<dbReference type="AlphaFoldDB" id="A0A8S3XBQ0"/>
<proteinExistence type="predicted"/>
<dbReference type="PROSITE" id="PS50994">
    <property type="entry name" value="INTEGRASE"/>
    <property type="match status" value="1"/>
</dbReference>
<reference evidence="2" key="1">
    <citation type="submission" date="2021-04" db="EMBL/GenBank/DDBJ databases">
        <authorList>
            <person name="Tunstrom K."/>
        </authorList>
    </citation>
    <scope>NUCLEOTIDE SEQUENCE</scope>
</reference>
<sequence>MMADEMKKRFYETTTVLIASKGKNNQLFTNDQYLSLILKVKESKNMITKKTPEDYQRLARYDVVKIGASEKLIIPVKNEGDPIIYYAYLDETFQIIHDCHISIGYGGRVRMMNELKLIYKNVTAELVTVYLNLCESCQKKKSLPKKGLVVKPIISNELNSRCQVDLIDMQSQGDSSVEVYQDHLTKFVQLRSLKTKRAEEVAYHLLKIFTTFGAPSILQSDNGGEFANKVVKEVCAM</sequence>
<organism evidence="2 3">
    <name type="scientific">Parnassius apollo</name>
    <name type="common">Apollo butterfly</name>
    <name type="synonym">Papilio apollo</name>
    <dbReference type="NCBI Taxonomy" id="110799"/>
    <lineage>
        <taxon>Eukaryota</taxon>
        <taxon>Metazoa</taxon>
        <taxon>Ecdysozoa</taxon>
        <taxon>Arthropoda</taxon>
        <taxon>Hexapoda</taxon>
        <taxon>Insecta</taxon>
        <taxon>Pterygota</taxon>
        <taxon>Neoptera</taxon>
        <taxon>Endopterygota</taxon>
        <taxon>Lepidoptera</taxon>
        <taxon>Glossata</taxon>
        <taxon>Ditrysia</taxon>
        <taxon>Papilionoidea</taxon>
        <taxon>Papilionidae</taxon>
        <taxon>Parnassiinae</taxon>
        <taxon>Parnassini</taxon>
        <taxon>Parnassius</taxon>
        <taxon>Parnassius</taxon>
    </lineage>
</organism>
<feature type="domain" description="Integrase catalytic" evidence="1">
    <location>
        <begin position="148"/>
        <end position="237"/>
    </location>
</feature>
<dbReference type="PANTHER" id="PTHR37984">
    <property type="entry name" value="PROTEIN CBG26694"/>
    <property type="match status" value="1"/>
</dbReference>
<gene>
    <name evidence="2" type="ORF">PAPOLLO_LOCUS15423</name>
</gene>
<accession>A0A8S3XBQ0</accession>